<dbReference type="Proteomes" id="UP000053237">
    <property type="component" value="Unassembled WGS sequence"/>
</dbReference>
<dbReference type="InParanoid" id="A0A024G6Z1"/>
<sequence length="183" mass="20848">MKFEKQEKSEEKTYNIVDVLEAMQEAAAAATKKSRKPSNNITQWSNAFRTNNIRNHMHEQHPKKWYQYIALFESIRLESLSGAAKKGDPTPQFDKLNNLEEHVDDLILGTLFDVDDNDEENQALSSARFLFTPVTEIPKEGEAFPIVANYALVIKYASQLTYVQSLLTAVKSSVKAWLESLVH</sequence>
<organism evidence="1 2">
    <name type="scientific">Albugo candida</name>
    <dbReference type="NCBI Taxonomy" id="65357"/>
    <lineage>
        <taxon>Eukaryota</taxon>
        <taxon>Sar</taxon>
        <taxon>Stramenopiles</taxon>
        <taxon>Oomycota</taxon>
        <taxon>Peronosporomycetes</taxon>
        <taxon>Albuginales</taxon>
        <taxon>Albuginaceae</taxon>
        <taxon>Albugo</taxon>
    </lineage>
</organism>
<protein>
    <submittedName>
        <fullName evidence="1">Uncharacterized protein</fullName>
    </submittedName>
</protein>
<comment type="caution">
    <text evidence="1">The sequence shown here is derived from an EMBL/GenBank/DDBJ whole genome shotgun (WGS) entry which is preliminary data.</text>
</comment>
<proteinExistence type="predicted"/>
<dbReference type="EMBL" id="CAIX01000029">
    <property type="protein sequence ID" value="CCI42091.1"/>
    <property type="molecule type" value="Genomic_DNA"/>
</dbReference>
<accession>A0A024G6Z1</accession>
<name>A0A024G6Z1_9STRA</name>
<evidence type="ECO:0000313" key="2">
    <source>
        <dbReference type="Proteomes" id="UP000053237"/>
    </source>
</evidence>
<keyword evidence="2" id="KW-1185">Reference proteome</keyword>
<gene>
    <name evidence="1" type="ORF">BN9_028750</name>
</gene>
<dbReference type="AlphaFoldDB" id="A0A024G6Z1"/>
<reference evidence="1 2" key="1">
    <citation type="submission" date="2012-05" db="EMBL/GenBank/DDBJ databases">
        <title>Recombination and specialization in a pathogen metapopulation.</title>
        <authorList>
            <person name="Gardiner A."/>
            <person name="Kemen E."/>
            <person name="Schultz-Larsen T."/>
            <person name="MacLean D."/>
            <person name="Van Oosterhout C."/>
            <person name="Jones J.D.G."/>
        </authorList>
    </citation>
    <scope>NUCLEOTIDE SEQUENCE [LARGE SCALE GENOMIC DNA]</scope>
    <source>
        <strain evidence="1 2">Ac Nc2</strain>
    </source>
</reference>
<evidence type="ECO:0000313" key="1">
    <source>
        <dbReference type="EMBL" id="CCI42091.1"/>
    </source>
</evidence>